<sequence>MSTPPTKPEPGSTTPTTKTPSAVTKAVSVATKIPPSNCFQTIVTIEVGVEKKAFMVHKDLLAFYSDYFRGAFNGSFKEAADSKLSLPDDCIGVFNVFNKYIYTRQLCDEEDNDVSWDLLMRCWLFGDKHIIPSFQNKVMDALYSKSVKLNVLPIFYLTLVYSNTLPGAPLRRMLIDCVAFRGNIKVIMASELQNLKWPHEALVDLATILGGKKAEELGVYVMPADRLARCYYHVHNEGESCP</sequence>
<dbReference type="CDD" id="cd18186">
    <property type="entry name" value="BTB_POZ_ZBTB_KLHL-like"/>
    <property type="match status" value="1"/>
</dbReference>
<dbReference type="PROSITE" id="PS50097">
    <property type="entry name" value="BTB"/>
    <property type="match status" value="1"/>
</dbReference>
<dbReference type="Pfam" id="PF00651">
    <property type="entry name" value="BTB"/>
    <property type="match status" value="1"/>
</dbReference>
<evidence type="ECO:0000313" key="4">
    <source>
        <dbReference type="Proteomes" id="UP000304928"/>
    </source>
</evidence>
<evidence type="ECO:0000259" key="2">
    <source>
        <dbReference type="PROSITE" id="PS50097"/>
    </source>
</evidence>
<dbReference type="SMART" id="SM00225">
    <property type="entry name" value="BTB"/>
    <property type="match status" value="1"/>
</dbReference>
<dbReference type="Proteomes" id="UP000304928">
    <property type="component" value="Unassembled WGS sequence"/>
</dbReference>
<dbReference type="InterPro" id="IPR011333">
    <property type="entry name" value="SKP1/BTB/POZ_sf"/>
</dbReference>
<proteinExistence type="predicted"/>
<dbReference type="PANTHER" id="PTHR47843:SF2">
    <property type="entry name" value="BTB DOMAIN-CONTAINING PROTEIN"/>
    <property type="match status" value="1"/>
</dbReference>
<feature type="region of interest" description="Disordered" evidence="1">
    <location>
        <begin position="1"/>
        <end position="20"/>
    </location>
</feature>
<dbReference type="PANTHER" id="PTHR47843">
    <property type="entry name" value="BTB DOMAIN-CONTAINING PROTEIN-RELATED"/>
    <property type="match status" value="1"/>
</dbReference>
<evidence type="ECO:0000256" key="1">
    <source>
        <dbReference type="SAM" id="MobiDB-lite"/>
    </source>
</evidence>
<reference evidence="3 4" key="1">
    <citation type="submission" date="2018-10" db="EMBL/GenBank/DDBJ databases">
        <title>Fifty Aureobasidium pullulans genomes reveal a recombining polyextremotolerant generalist.</title>
        <authorList>
            <person name="Gostincar C."/>
            <person name="Turk M."/>
            <person name="Zajc J."/>
            <person name="Gunde-Cimerman N."/>
        </authorList>
    </citation>
    <scope>NUCLEOTIDE SEQUENCE [LARGE SCALE GENOMIC DNA]</scope>
    <source>
        <strain evidence="3 4">EXF-10507</strain>
    </source>
</reference>
<dbReference type="SUPFAM" id="SSF54695">
    <property type="entry name" value="POZ domain"/>
    <property type="match status" value="1"/>
</dbReference>
<dbReference type="AlphaFoldDB" id="A0A4S9BGW0"/>
<dbReference type="InterPro" id="IPR000210">
    <property type="entry name" value="BTB/POZ_dom"/>
</dbReference>
<organism evidence="3 4">
    <name type="scientific">Aureobasidium pullulans</name>
    <name type="common">Black yeast</name>
    <name type="synonym">Pullularia pullulans</name>
    <dbReference type="NCBI Taxonomy" id="5580"/>
    <lineage>
        <taxon>Eukaryota</taxon>
        <taxon>Fungi</taxon>
        <taxon>Dikarya</taxon>
        <taxon>Ascomycota</taxon>
        <taxon>Pezizomycotina</taxon>
        <taxon>Dothideomycetes</taxon>
        <taxon>Dothideomycetidae</taxon>
        <taxon>Dothideales</taxon>
        <taxon>Saccotheciaceae</taxon>
        <taxon>Aureobasidium</taxon>
    </lineage>
</organism>
<accession>A0A4S9BGW0</accession>
<name>A0A4S9BGW0_AURPU</name>
<dbReference type="Gene3D" id="3.30.710.10">
    <property type="entry name" value="Potassium Channel Kv1.1, Chain A"/>
    <property type="match status" value="1"/>
</dbReference>
<dbReference type="EMBL" id="QZAR01000035">
    <property type="protein sequence ID" value="THW92588.1"/>
    <property type="molecule type" value="Genomic_DNA"/>
</dbReference>
<gene>
    <name evidence="3" type="ORF">D6D15_03075</name>
</gene>
<evidence type="ECO:0000313" key="3">
    <source>
        <dbReference type="EMBL" id="THW92588.1"/>
    </source>
</evidence>
<protein>
    <recommendedName>
        <fullName evidence="2">BTB domain-containing protein</fullName>
    </recommendedName>
</protein>
<feature type="domain" description="BTB" evidence="2">
    <location>
        <begin position="41"/>
        <end position="110"/>
    </location>
</feature>
<comment type="caution">
    <text evidence="3">The sequence shown here is derived from an EMBL/GenBank/DDBJ whole genome shotgun (WGS) entry which is preliminary data.</text>
</comment>
<feature type="compositionally biased region" description="Low complexity" evidence="1">
    <location>
        <begin position="9"/>
        <end position="20"/>
    </location>
</feature>